<dbReference type="SUPFAM" id="SSF64182">
    <property type="entry name" value="DHH phosphoesterases"/>
    <property type="match status" value="1"/>
</dbReference>
<dbReference type="InterPro" id="IPR001667">
    <property type="entry name" value="DDH_dom"/>
</dbReference>
<dbReference type="Proteomes" id="UP000001572">
    <property type="component" value="Chromosome"/>
</dbReference>
<sequence>MGTMRNTKFFKLLVPDTRIYMIIISLLIIIISIYNHVIGIIGVFFLAYLLYYNLKITNIRREEWTQYIEGISSDIDSATKYAILNLPIPLTIVEFDGTITWYNPKFIEVTNKKDLLEKDIQDVIPNFNLREILNEQQEQVQQVNINGRHFEVLYNIVKLSKNHASNYIIMLYWLEVTEYEGLKKKYEEEKPIVGLFQIDNFDEVMQSTEEMNRPLIAAEIEHRLNIWVNRLGGFIRKYSKDKFVVVFQKQHLEKLEVKKFDILDEMREINLGNKIPITLSVGIGAEGKIPLETCDFANAAKNLALGRGGDQVALKRSDKISFYGGKTKAVEKRTKVKARVIAHALKQLIEQSDNVFVMGHKGSDLDALGAAVGIYRASKNRDKEAYIVLNGSNPSIDGLTARLYEKEEYRNNIITCEEAKTKIQPSSLLIVVDTHRPNFTECPELLEISEKIVVIDHHRRGTEFIEETVLNYQETYASSTCELVTEVLYYMDDKVNIEPLEAEALLAGIAVDTKNFTFKTGVRTFEAASLLRRAGADTISVKQLFQDDLETIIARAEIVKRARVINETIAISTCEEPIESVQLVSAQAADELLGVRGITASFVLGKKDDTMIFISGRSMGAINVQVILEKLGGGGHLTVAGAQLENCTMEEAEKVLKETINAYLEEGEEE</sequence>
<evidence type="ECO:0000256" key="6">
    <source>
        <dbReference type="PIRNR" id="PIRNR026583"/>
    </source>
</evidence>
<dbReference type="eggNOG" id="COG3887">
    <property type="taxonomic scope" value="Bacteria"/>
</dbReference>
<dbReference type="Pfam" id="PF01368">
    <property type="entry name" value="DHH"/>
    <property type="match status" value="1"/>
</dbReference>
<gene>
    <name evidence="12" type="ordered locus">Amet_4770</name>
</gene>
<protein>
    <recommendedName>
        <fullName evidence="6">Cyclic-di-AMP phosphodiesterase</fullName>
        <ecNumber evidence="6">3.1.4.-</ecNumber>
    </recommendedName>
</protein>
<feature type="domain" description="Cyclic-di-AMP phosphodiesterase GdpP-like PAS" evidence="11">
    <location>
        <begin position="77"/>
        <end position="155"/>
    </location>
</feature>
<dbReference type="OrthoDB" id="9759476at2"/>
<comment type="subcellular location">
    <subcellularLocation>
        <location evidence="1">Cell membrane</location>
        <topology evidence="1">Multi-pass membrane protein</topology>
    </subcellularLocation>
</comment>
<dbReference type="HOGENOM" id="CLU_018278_0_0_9"/>
<feature type="binding site" evidence="7">
    <location>
        <position position="360"/>
    </location>
    <ligand>
        <name>Mn(2+)</name>
        <dbReference type="ChEBI" id="CHEBI:29035"/>
        <label>1</label>
    </ligand>
</feature>
<keyword evidence="6" id="KW-0378">Hydrolase</keyword>
<dbReference type="Gene3D" id="3.10.310.30">
    <property type="match status" value="1"/>
</dbReference>
<evidence type="ECO:0000259" key="9">
    <source>
        <dbReference type="Pfam" id="PF01368"/>
    </source>
</evidence>
<dbReference type="InterPro" id="IPR014528">
    <property type="entry name" value="GdpP/PdeA"/>
</dbReference>
<feature type="domain" description="DHHA1" evidence="10">
    <location>
        <begin position="584"/>
        <end position="665"/>
    </location>
</feature>
<feature type="binding site" evidence="7">
    <location>
        <position position="457"/>
    </location>
    <ligand>
        <name>Mn(2+)</name>
        <dbReference type="ChEBI" id="CHEBI:29035"/>
        <label>2</label>
    </ligand>
</feature>
<feature type="binding site" evidence="7">
    <location>
        <position position="366"/>
    </location>
    <ligand>
        <name>Mn(2+)</name>
        <dbReference type="ChEBI" id="CHEBI:29035"/>
        <label>2</label>
    </ligand>
</feature>
<keyword evidence="3 8" id="KW-0812">Transmembrane</keyword>
<dbReference type="PIRSF" id="PIRSF026583">
    <property type="entry name" value="YybT"/>
    <property type="match status" value="1"/>
</dbReference>
<dbReference type="Pfam" id="PF21370">
    <property type="entry name" value="PAS_GdpP"/>
    <property type="match status" value="1"/>
</dbReference>
<keyword evidence="13" id="KW-1185">Reference proteome</keyword>
<evidence type="ECO:0000256" key="7">
    <source>
        <dbReference type="PIRSR" id="PIRSR026583-50"/>
    </source>
</evidence>
<dbReference type="Pfam" id="PF02272">
    <property type="entry name" value="DHHA1"/>
    <property type="match status" value="1"/>
</dbReference>
<feature type="domain" description="DDH" evidence="9">
    <location>
        <begin position="354"/>
        <end position="509"/>
    </location>
</feature>
<evidence type="ECO:0000259" key="11">
    <source>
        <dbReference type="Pfam" id="PF21370"/>
    </source>
</evidence>
<evidence type="ECO:0000313" key="12">
    <source>
        <dbReference type="EMBL" id="ABR50836.1"/>
    </source>
</evidence>
<evidence type="ECO:0000313" key="13">
    <source>
        <dbReference type="Proteomes" id="UP000001572"/>
    </source>
</evidence>
<proteinExistence type="inferred from homology"/>
<dbReference type="InterPro" id="IPR038763">
    <property type="entry name" value="DHH_sf"/>
</dbReference>
<dbReference type="KEGG" id="amt:Amet_4770"/>
<feature type="binding site" evidence="7">
    <location>
        <position position="364"/>
    </location>
    <ligand>
        <name>Mn(2+)</name>
        <dbReference type="ChEBI" id="CHEBI:29035"/>
        <label>1</label>
    </ligand>
</feature>
<dbReference type="GO" id="GO:0016787">
    <property type="term" value="F:hydrolase activity"/>
    <property type="evidence" value="ECO:0007669"/>
    <property type="project" value="UniProtKB-UniRule"/>
</dbReference>
<feature type="binding site" evidence="7">
    <location>
        <position position="512"/>
    </location>
    <ligand>
        <name>Mn(2+)</name>
        <dbReference type="ChEBI" id="CHEBI:29035"/>
        <label>2</label>
    </ligand>
</feature>
<keyword evidence="4 8" id="KW-1133">Transmembrane helix</keyword>
<keyword evidence="5 6" id="KW-0472">Membrane</keyword>
<evidence type="ECO:0000256" key="4">
    <source>
        <dbReference type="ARBA" id="ARBA00022989"/>
    </source>
</evidence>
<dbReference type="PANTHER" id="PTHR47618">
    <property type="entry name" value="BIFUNCTIONAL OLIGORIBONUCLEASE AND PAP PHOSPHATASE NRNA"/>
    <property type="match status" value="1"/>
</dbReference>
<evidence type="ECO:0000256" key="3">
    <source>
        <dbReference type="ARBA" id="ARBA00022692"/>
    </source>
</evidence>
<dbReference type="PANTHER" id="PTHR47618:SF2">
    <property type="entry name" value="CYCLIC-DI-AMP PHOSPHODIESTERASE GDPP"/>
    <property type="match status" value="1"/>
</dbReference>
<feature type="binding site" evidence="7">
    <location>
        <position position="433"/>
    </location>
    <ligand>
        <name>Mn(2+)</name>
        <dbReference type="ChEBI" id="CHEBI:29035"/>
        <label>2</label>
    </ligand>
</feature>
<dbReference type="GO" id="GO:0046872">
    <property type="term" value="F:metal ion binding"/>
    <property type="evidence" value="ECO:0007669"/>
    <property type="project" value="UniProtKB-KW"/>
</dbReference>
<comment type="cofactor">
    <cofactor evidence="7">
        <name>Mn(2+)</name>
        <dbReference type="ChEBI" id="CHEBI:29035"/>
    </cofactor>
    <text evidence="7">For phosphodiesterase activity, probably binds 2 Mn(2+) per subunit.</text>
</comment>
<feature type="transmembrane region" description="Helical" evidence="8">
    <location>
        <begin position="20"/>
        <end position="51"/>
    </location>
</feature>
<keyword evidence="7" id="KW-0464">Manganese</keyword>
<dbReference type="InterPro" id="IPR049553">
    <property type="entry name" value="GdpP-like_PAS"/>
</dbReference>
<reference evidence="13" key="1">
    <citation type="journal article" date="2016" name="Genome Announc.">
        <title>Complete genome sequence of Alkaliphilus metalliredigens strain QYMF, an alkaliphilic and metal-reducing bacterium isolated from borax-contaminated leachate ponds.</title>
        <authorList>
            <person name="Hwang C."/>
            <person name="Copeland A."/>
            <person name="Lucas S."/>
            <person name="Lapidus A."/>
            <person name="Barry K."/>
            <person name="Detter J.C."/>
            <person name="Glavina Del Rio T."/>
            <person name="Hammon N."/>
            <person name="Israni S."/>
            <person name="Dalin E."/>
            <person name="Tice H."/>
            <person name="Pitluck S."/>
            <person name="Chertkov O."/>
            <person name="Brettin T."/>
            <person name="Bruce D."/>
            <person name="Han C."/>
            <person name="Schmutz J."/>
            <person name="Larimer F."/>
            <person name="Land M.L."/>
            <person name="Hauser L."/>
            <person name="Kyrpides N."/>
            <person name="Mikhailova N."/>
            <person name="Ye Q."/>
            <person name="Zhou J."/>
            <person name="Richardson P."/>
            <person name="Fields M.W."/>
        </authorList>
    </citation>
    <scope>NUCLEOTIDE SEQUENCE [LARGE SCALE GENOMIC DNA]</scope>
    <source>
        <strain evidence="13">QYMF</strain>
    </source>
</reference>
<feature type="binding site" evidence="7">
    <location>
        <position position="433"/>
    </location>
    <ligand>
        <name>Mn(2+)</name>
        <dbReference type="ChEBI" id="CHEBI:29035"/>
        <label>1</label>
    </ligand>
</feature>
<dbReference type="EMBL" id="CP000724">
    <property type="protein sequence ID" value="ABR50836.1"/>
    <property type="molecule type" value="Genomic_DNA"/>
</dbReference>
<dbReference type="InterPro" id="IPR003156">
    <property type="entry name" value="DHHA1_dom"/>
</dbReference>
<comment type="catalytic activity">
    <reaction evidence="6">
        <text>3',3'-c-di-AMP + H2O = 5'-O-phosphonoadenylyl-(3'-&gt;5')-adenosine + H(+)</text>
        <dbReference type="Rhea" id="RHEA:54420"/>
        <dbReference type="ChEBI" id="CHEBI:15377"/>
        <dbReference type="ChEBI" id="CHEBI:15378"/>
        <dbReference type="ChEBI" id="CHEBI:71500"/>
        <dbReference type="ChEBI" id="CHEBI:138171"/>
    </reaction>
</comment>
<dbReference type="GO" id="GO:0005886">
    <property type="term" value="C:plasma membrane"/>
    <property type="evidence" value="ECO:0007669"/>
    <property type="project" value="UniProtKB-SubCell"/>
</dbReference>
<dbReference type="InterPro" id="IPR051319">
    <property type="entry name" value="Oligoribo/pAp-PDE_c-di-AMP_PDE"/>
</dbReference>
<name>A6TXB8_ALKMQ</name>
<evidence type="ECO:0000256" key="1">
    <source>
        <dbReference type="ARBA" id="ARBA00004651"/>
    </source>
</evidence>
<dbReference type="Gene3D" id="3.30.450.20">
    <property type="entry name" value="PAS domain"/>
    <property type="match status" value="1"/>
</dbReference>
<dbReference type="Gene3D" id="3.90.1640.10">
    <property type="entry name" value="inorganic pyrophosphatase (n-terminal core)"/>
    <property type="match status" value="1"/>
</dbReference>
<dbReference type="FunFam" id="3.90.1640.10:FF:000002">
    <property type="entry name" value="Cyclic-di-AMP phosphodiesterase"/>
    <property type="match status" value="1"/>
</dbReference>
<evidence type="ECO:0000259" key="10">
    <source>
        <dbReference type="Pfam" id="PF02272"/>
    </source>
</evidence>
<dbReference type="AlphaFoldDB" id="A6TXB8"/>
<dbReference type="STRING" id="293826.Amet_4770"/>
<dbReference type="RefSeq" id="WP_012065721.1">
    <property type="nucleotide sequence ID" value="NC_009633.1"/>
</dbReference>
<evidence type="ECO:0000256" key="8">
    <source>
        <dbReference type="SAM" id="Phobius"/>
    </source>
</evidence>
<keyword evidence="7" id="KW-0479">Metal-binding</keyword>
<evidence type="ECO:0000256" key="2">
    <source>
        <dbReference type="ARBA" id="ARBA00022475"/>
    </source>
</evidence>
<evidence type="ECO:0000256" key="5">
    <source>
        <dbReference type="ARBA" id="ARBA00023136"/>
    </source>
</evidence>
<dbReference type="GO" id="GO:0003676">
    <property type="term" value="F:nucleic acid binding"/>
    <property type="evidence" value="ECO:0007669"/>
    <property type="project" value="UniProtKB-UniRule"/>
</dbReference>
<dbReference type="GO" id="GO:0106409">
    <property type="term" value="F:cyclic-di-AMP phosphodiesterase activity"/>
    <property type="evidence" value="ECO:0007669"/>
    <property type="project" value="RHEA"/>
</dbReference>
<comment type="function">
    <text evidence="6">Has phosphodiesterase (PDE) activity against cyclic-di-AMP (c-di-AMP).</text>
</comment>
<dbReference type="Pfam" id="PF24898">
    <property type="entry name" value="GGDEF_GdpP"/>
    <property type="match status" value="1"/>
</dbReference>
<organism evidence="12 13">
    <name type="scientific">Alkaliphilus metalliredigens (strain QYMF)</name>
    <dbReference type="NCBI Taxonomy" id="293826"/>
    <lineage>
        <taxon>Bacteria</taxon>
        <taxon>Bacillati</taxon>
        <taxon>Bacillota</taxon>
        <taxon>Clostridia</taxon>
        <taxon>Peptostreptococcales</taxon>
        <taxon>Natronincolaceae</taxon>
        <taxon>Alkaliphilus</taxon>
    </lineage>
</organism>
<dbReference type="EC" id="3.1.4.-" evidence="6"/>
<comment type="similarity">
    <text evidence="6">Belongs to the GdpP/PdeA phosphodiesterase family.</text>
</comment>
<accession>A6TXB8</accession>
<keyword evidence="2 6" id="KW-1003">Cell membrane</keyword>